<name>U6LIZ2_9EIME</name>
<organism evidence="1 2">
    <name type="scientific">Eimeria brunetti</name>
    <dbReference type="NCBI Taxonomy" id="51314"/>
    <lineage>
        <taxon>Eukaryota</taxon>
        <taxon>Sar</taxon>
        <taxon>Alveolata</taxon>
        <taxon>Apicomplexa</taxon>
        <taxon>Conoidasida</taxon>
        <taxon>Coccidia</taxon>
        <taxon>Eucoccidiorida</taxon>
        <taxon>Eimeriorina</taxon>
        <taxon>Eimeriidae</taxon>
        <taxon>Eimeria</taxon>
    </lineage>
</organism>
<gene>
    <name evidence="1" type="ORF">EBH_0085270</name>
</gene>
<dbReference type="Proteomes" id="UP000030750">
    <property type="component" value="Unassembled WGS sequence"/>
</dbReference>
<accession>U6LIZ2</accession>
<dbReference type="OrthoDB" id="348443at2759"/>
<proteinExistence type="predicted"/>
<keyword evidence="2" id="KW-1185">Reference proteome</keyword>
<dbReference type="VEuPathDB" id="ToxoDB:EBH_0085270"/>
<reference evidence="1" key="1">
    <citation type="submission" date="2013-10" db="EMBL/GenBank/DDBJ databases">
        <title>Genomic analysis of the causative agents of coccidiosis in chickens.</title>
        <authorList>
            <person name="Reid A.J."/>
            <person name="Blake D."/>
            <person name="Billington K."/>
            <person name="Browne H."/>
            <person name="Dunn M."/>
            <person name="Hung S."/>
            <person name="Kawahara F."/>
            <person name="Miranda-Saavedra D."/>
            <person name="Mourier T."/>
            <person name="Nagra H."/>
            <person name="Otto T.D."/>
            <person name="Rawlings N."/>
            <person name="Sanchez A."/>
            <person name="Sanders M."/>
            <person name="Subramaniam C."/>
            <person name="Tay Y."/>
            <person name="Dear P."/>
            <person name="Doerig C."/>
            <person name="Gruber A."/>
            <person name="Parkinson J."/>
            <person name="Shirley M."/>
            <person name="Wan K.L."/>
            <person name="Berriman M."/>
            <person name="Tomley F."/>
            <person name="Pain A."/>
        </authorList>
    </citation>
    <scope>NUCLEOTIDE SEQUENCE [LARGE SCALE GENOMIC DNA]</scope>
    <source>
        <strain evidence="1">Houghton</strain>
    </source>
</reference>
<sequence length="357" mass="40139">MPQMKVWPPPLEIQLSTPCRVRPGPLLQPRSYLRHSPRQRKAIQLNRCEQLYALAEQSGTTLDAINSFLPVGVAVVFVVSPGSRCFGPVPLRLVKDSNRLGRSVAVAVCFLQPASLAQLPTDANVIAHFTWLGRVYPGVPDSVLKTHPFYRYPKTQPAPGTTPFDVQRASLLGNLRILAPKELGICREIMGKQFLSPQDFQQLIFHAERLCGYAIKNMPAACKRPIATDAIETLGMVFLVVDTLHCVAEILGKFSMKHLWWPLVVRHFENARYAPRRDFVGLGKCSRNAAVARTLDAALEYYRKGHRPPVLMVVGLKEALLCEPLERWKFSSTRWNPWREDAAQWRQSIVPSLTGSE</sequence>
<dbReference type="AlphaFoldDB" id="U6LIZ2"/>
<protein>
    <submittedName>
        <fullName evidence="1">Uncharacterized protein</fullName>
    </submittedName>
</protein>
<dbReference type="EMBL" id="HG712180">
    <property type="protein sequence ID" value="CDJ50342.1"/>
    <property type="molecule type" value="Genomic_DNA"/>
</dbReference>
<evidence type="ECO:0000313" key="1">
    <source>
        <dbReference type="EMBL" id="CDJ50342.1"/>
    </source>
</evidence>
<reference evidence="1" key="2">
    <citation type="submission" date="2013-10" db="EMBL/GenBank/DDBJ databases">
        <authorList>
            <person name="Aslett M."/>
        </authorList>
    </citation>
    <scope>NUCLEOTIDE SEQUENCE [LARGE SCALE GENOMIC DNA]</scope>
    <source>
        <strain evidence="1">Houghton</strain>
    </source>
</reference>
<evidence type="ECO:0000313" key="2">
    <source>
        <dbReference type="Proteomes" id="UP000030750"/>
    </source>
</evidence>